<comment type="caution">
    <text evidence="1">The sequence shown here is derived from an EMBL/GenBank/DDBJ whole genome shotgun (WGS) entry which is preliminary data.</text>
</comment>
<dbReference type="PANTHER" id="PTHR41317:SF1">
    <property type="entry name" value="PD-(D_E)XK NUCLEASE FAMILY TRANSPOSASE"/>
    <property type="match status" value="1"/>
</dbReference>
<dbReference type="InterPro" id="IPR010106">
    <property type="entry name" value="RpnA"/>
</dbReference>
<evidence type="ECO:0000313" key="1">
    <source>
        <dbReference type="EMBL" id="MEI5984170.1"/>
    </source>
</evidence>
<dbReference type="Pfam" id="PF12784">
    <property type="entry name" value="PDDEXK_2"/>
    <property type="match status" value="1"/>
</dbReference>
<dbReference type="EMBL" id="JAYLLN010000006">
    <property type="protein sequence ID" value="MEI5984170.1"/>
    <property type="molecule type" value="Genomic_DNA"/>
</dbReference>
<keyword evidence="2" id="KW-1185">Reference proteome</keyword>
<dbReference type="PANTHER" id="PTHR41317">
    <property type="entry name" value="PD-(D_E)XK NUCLEASE FAMILY TRANSPOSASE"/>
    <property type="match status" value="1"/>
</dbReference>
<evidence type="ECO:0000313" key="2">
    <source>
        <dbReference type="Proteomes" id="UP001363035"/>
    </source>
</evidence>
<protein>
    <submittedName>
        <fullName evidence="1">Rpn family recombination-promoting nuclease/putative transposase</fullName>
    </submittedName>
</protein>
<gene>
    <name evidence="1" type="ORF">VJ786_04555</name>
</gene>
<sequence>MSRQIKPTYIEPLSDFGFKKIFGTSANKDLLINFLNVVFQGRKIILDIHECNSERIGKTKEHGKVFFDLHCIGQNGEHIIIEVQRYNQRNFLSRILYYQSILISEQGQIGKQKKWNYEISEIYTIVLMDSFPLEIENKDQNYIHPLCYCSMETGTIYLEKSKIIFLELINFTKKEPEIQGDLEKWLFALKHMSVMQKIPDPLQDPIFKKLFKIAKYTNLNRKEQEMYDRELKRKRDAQLMKDTWLEEGELKGRAERNQEFVLLLHHYGDPIEKISKITGLSQVEINKIIKSKKG</sequence>
<dbReference type="Proteomes" id="UP001363035">
    <property type="component" value="Unassembled WGS sequence"/>
</dbReference>
<accession>A0ABU8I411</accession>
<reference evidence="1 2" key="1">
    <citation type="submission" date="2024-01" db="EMBL/GenBank/DDBJ databases">
        <title>Sphingobacterium tenebrionis sp. nov., a novel endophyte isolated from tenebrio molitor intestines.</title>
        <authorList>
            <person name="Zhang C."/>
        </authorList>
    </citation>
    <scope>NUCLEOTIDE SEQUENCE [LARGE SCALE GENOMIC DNA]</scope>
    <source>
        <strain evidence="1 2">PU5-4</strain>
    </source>
</reference>
<name>A0ABU8I411_9SPHI</name>
<dbReference type="NCBIfam" id="TIGR01784">
    <property type="entry name" value="T_den_put_tspse"/>
    <property type="match status" value="1"/>
</dbReference>
<proteinExistence type="predicted"/>
<dbReference type="RefSeq" id="WP_099365292.1">
    <property type="nucleotide sequence ID" value="NZ_JAYLLN010000006.1"/>
</dbReference>
<organism evidence="1 2">
    <name type="scientific">Sphingobacterium tenebrionis</name>
    <dbReference type="NCBI Taxonomy" id="3111775"/>
    <lineage>
        <taxon>Bacteria</taxon>
        <taxon>Pseudomonadati</taxon>
        <taxon>Bacteroidota</taxon>
        <taxon>Sphingobacteriia</taxon>
        <taxon>Sphingobacteriales</taxon>
        <taxon>Sphingobacteriaceae</taxon>
        <taxon>Sphingobacterium</taxon>
    </lineage>
</organism>